<evidence type="ECO:0000313" key="4">
    <source>
        <dbReference type="Proteomes" id="UP000664382"/>
    </source>
</evidence>
<evidence type="ECO:0000259" key="2">
    <source>
        <dbReference type="Pfam" id="PF01551"/>
    </source>
</evidence>
<dbReference type="PANTHER" id="PTHR21666:SF270">
    <property type="entry name" value="MUREIN HYDROLASE ACTIVATOR ENVC"/>
    <property type="match status" value="1"/>
</dbReference>
<evidence type="ECO:0000256" key="1">
    <source>
        <dbReference type="SAM" id="SignalP"/>
    </source>
</evidence>
<dbReference type="CDD" id="cd12797">
    <property type="entry name" value="M23_peptidase"/>
    <property type="match status" value="1"/>
</dbReference>
<gene>
    <name evidence="3" type="ORF">J4H92_06620</name>
</gene>
<keyword evidence="1" id="KW-0732">Signal</keyword>
<feature type="signal peptide" evidence="1">
    <location>
        <begin position="1"/>
        <end position="17"/>
    </location>
</feature>
<dbReference type="SUPFAM" id="SSF51261">
    <property type="entry name" value="Duplicated hybrid motif"/>
    <property type="match status" value="1"/>
</dbReference>
<proteinExistence type="predicted"/>
<protein>
    <submittedName>
        <fullName evidence="3">M23 family metallopeptidase</fullName>
    </submittedName>
</protein>
<accession>A0A939MRE8</accession>
<sequence length="259" mass="25908">MSAPALVLCAVAGLALALPVAAAGSALEARHRAAGAADAAALAAADAASGWASGEPCELAGLVAAAGEVELESCDVEDSTGRARLSVSTRTPFGTVVARAHAGPEAAPGGVVGENGWAWPSGVRAVTQGFHDGYAIDLAVAADGALYAPYDGVVVASGIVGDGVPEACVANPGWWRGPNHSVVMRHEFAGRVIFSSHNHIAPGSAVEPGVRVVAGQQVATSGMSGCTSGPHSHFTMATTQRIVNPDINPYDYLPGRAAE</sequence>
<keyword evidence="4" id="KW-1185">Reference proteome</keyword>
<feature type="domain" description="M23ase beta-sheet core" evidence="2">
    <location>
        <begin position="134"/>
        <end position="245"/>
    </location>
</feature>
<dbReference type="EMBL" id="JAGDYM010000007">
    <property type="protein sequence ID" value="MBO1901624.1"/>
    <property type="molecule type" value="Genomic_DNA"/>
</dbReference>
<dbReference type="InterPro" id="IPR016047">
    <property type="entry name" value="M23ase_b-sheet_dom"/>
</dbReference>
<dbReference type="GO" id="GO:0004222">
    <property type="term" value="F:metalloendopeptidase activity"/>
    <property type="evidence" value="ECO:0007669"/>
    <property type="project" value="TreeGrafter"/>
</dbReference>
<evidence type="ECO:0000313" key="3">
    <source>
        <dbReference type="EMBL" id="MBO1901624.1"/>
    </source>
</evidence>
<dbReference type="Gene3D" id="2.70.70.10">
    <property type="entry name" value="Glucose Permease (Domain IIA)"/>
    <property type="match status" value="1"/>
</dbReference>
<reference evidence="3" key="1">
    <citation type="submission" date="2021-03" db="EMBL/GenBank/DDBJ databases">
        <title>Leucobacter chromiisoli sp. nov., isolated from chromium-containing soil of chemical plant.</title>
        <authorList>
            <person name="Xu Z."/>
        </authorList>
    </citation>
    <scope>NUCLEOTIDE SEQUENCE</scope>
    <source>
        <strain evidence="3">S27</strain>
    </source>
</reference>
<dbReference type="Proteomes" id="UP000664382">
    <property type="component" value="Unassembled WGS sequence"/>
</dbReference>
<dbReference type="PANTHER" id="PTHR21666">
    <property type="entry name" value="PEPTIDASE-RELATED"/>
    <property type="match status" value="1"/>
</dbReference>
<comment type="caution">
    <text evidence="3">The sequence shown here is derived from an EMBL/GenBank/DDBJ whole genome shotgun (WGS) entry which is preliminary data.</text>
</comment>
<name>A0A939MRE8_9MICO</name>
<dbReference type="RefSeq" id="WP_208097393.1">
    <property type="nucleotide sequence ID" value="NZ_JAGDYM010000007.1"/>
</dbReference>
<dbReference type="InterPro" id="IPR050570">
    <property type="entry name" value="Cell_wall_metabolism_enzyme"/>
</dbReference>
<dbReference type="InterPro" id="IPR011055">
    <property type="entry name" value="Dup_hybrid_motif"/>
</dbReference>
<dbReference type="Pfam" id="PF01551">
    <property type="entry name" value="Peptidase_M23"/>
    <property type="match status" value="1"/>
</dbReference>
<feature type="chain" id="PRO_5039217200" evidence="1">
    <location>
        <begin position="18"/>
        <end position="259"/>
    </location>
</feature>
<organism evidence="3 4">
    <name type="scientific">Leucobacter weissii</name>
    <dbReference type="NCBI Taxonomy" id="1983706"/>
    <lineage>
        <taxon>Bacteria</taxon>
        <taxon>Bacillati</taxon>
        <taxon>Actinomycetota</taxon>
        <taxon>Actinomycetes</taxon>
        <taxon>Micrococcales</taxon>
        <taxon>Microbacteriaceae</taxon>
        <taxon>Leucobacter</taxon>
    </lineage>
</organism>
<dbReference type="AlphaFoldDB" id="A0A939MRE8"/>